<dbReference type="GeneTree" id="ENSGT01030000234599"/>
<reference evidence="3" key="3">
    <citation type="submission" date="2025-08" db="UniProtKB">
        <authorList>
            <consortium name="Ensembl"/>
        </authorList>
    </citation>
    <scope>IDENTIFICATION</scope>
    <source>
        <strain evidence="3">17573</strain>
    </source>
</reference>
<evidence type="ECO:0000256" key="2">
    <source>
        <dbReference type="SAM" id="MobiDB-lite"/>
    </source>
</evidence>
<dbReference type="VEuPathDB" id="HostDB:ENSMMUG00000048463"/>
<sequence length="441" mass="47788">IPCHPAVNVPNLRPSPGLGEGCEETWLPKVIYGGEVWGKSPEPEFYYLDVFSLTGEPVPSWKINNLMSAVHSDEAAVLSCVLFEELMRCDKDSMPDGWLSEEERLFLSYFPLHKFELEQNIKELNILADQADTTHKLLTKTSPVASSSGTVSGVMSILGLALAPVTAGGSLVLSTAATGLGAAAAITNIVTNVLENRSDSAARDKASRLGPLTTSHEAFGEINWSEIGAAGFCVDKCVKAIKGIRDLRAYQMAKANSGFMAMVKNFVVTRHIPFWWARGVQRAFEGTTLAMTNGARVMGAAGAGFLLLKDMSSFLQSWKHLEDGARTETAEELRTLLTERHRHLLQKASRTCSSCRGRAVRGSRVVKPEGSRSPLPWPVVEHQPSLGPGGTPRIPKRTVSAPRTLGHQPAPGPGKTPTARRGNHLTELSLYFLLDGPFAYS</sequence>
<dbReference type="PANTHER" id="PTHR14096:SF6">
    <property type="entry name" value="APOLIPOPROTEIN L5"/>
    <property type="match status" value="1"/>
</dbReference>
<dbReference type="Bgee" id="ENSMMUG00000048463">
    <property type="expression patterns" value="Expressed in liver and 20 other cell types or tissues"/>
</dbReference>
<dbReference type="Pfam" id="PF05461">
    <property type="entry name" value="ApoL"/>
    <property type="match status" value="1"/>
</dbReference>
<dbReference type="AlphaFoldDB" id="A0A1D5RA07"/>
<reference evidence="4" key="1">
    <citation type="journal article" date="2007" name="Science">
        <title>Evolutionary and biomedical insights from the rhesus macaque genome.</title>
        <authorList>
            <person name="Gibbs R.A."/>
            <person name="Rogers J."/>
            <person name="Katze M.G."/>
            <person name="Bumgarner R."/>
            <person name="Weinstock G.M."/>
            <person name="Mardis E.R."/>
            <person name="Remington K.A."/>
            <person name="Strausberg R.L."/>
            <person name="Venter J.C."/>
            <person name="Wilson R.K."/>
            <person name="Batzer M.A."/>
            <person name="Bustamante C.D."/>
            <person name="Eichler E.E."/>
            <person name="Hahn M.W."/>
            <person name="Hardison R.C."/>
            <person name="Makova K.D."/>
            <person name="Miller W."/>
            <person name="Milosavljevic A."/>
            <person name="Palermo R.E."/>
            <person name="Siepel A."/>
            <person name="Sikela J.M."/>
            <person name="Attaway T."/>
            <person name="Bell S."/>
            <person name="Bernard K.E."/>
            <person name="Buhay C.J."/>
            <person name="Chandrabose M.N."/>
            <person name="Dao M."/>
            <person name="Davis C."/>
            <person name="Delehaunty K.D."/>
            <person name="Ding Y."/>
            <person name="Dinh H.H."/>
            <person name="Dugan-Rocha S."/>
            <person name="Fulton L.A."/>
            <person name="Gabisi R.A."/>
            <person name="Garner T.T."/>
            <person name="Godfrey J."/>
            <person name="Hawes A.C."/>
            <person name="Hernandez J."/>
            <person name="Hines S."/>
            <person name="Holder M."/>
            <person name="Hume J."/>
            <person name="Jhangiani S.N."/>
            <person name="Joshi V."/>
            <person name="Khan Z.M."/>
            <person name="Kirkness E.F."/>
            <person name="Cree A."/>
            <person name="Fowler R.G."/>
            <person name="Lee S."/>
            <person name="Lewis L.R."/>
            <person name="Li Z."/>
            <person name="Liu Y.-S."/>
            <person name="Moore S.M."/>
            <person name="Muzny D."/>
            <person name="Nazareth L.V."/>
            <person name="Ngo D.N."/>
            <person name="Okwuonu G.O."/>
            <person name="Pai G."/>
            <person name="Parker D."/>
            <person name="Paul H.A."/>
            <person name="Pfannkoch C."/>
            <person name="Pohl C.S."/>
            <person name="Rogers Y.-H.C."/>
            <person name="Ruiz S.J."/>
            <person name="Sabo A."/>
            <person name="Santibanez J."/>
            <person name="Schneider B.W."/>
            <person name="Smith S.M."/>
            <person name="Sodergren E."/>
            <person name="Svatek A.F."/>
            <person name="Utterback T.R."/>
            <person name="Vattathil S."/>
            <person name="Warren W."/>
            <person name="White C.S."/>
            <person name="Chinwalla A.T."/>
            <person name="Feng Y."/>
            <person name="Halpern A.L."/>
            <person name="Hillier L.W."/>
            <person name="Huang X."/>
            <person name="Minx P."/>
            <person name="Nelson J.O."/>
            <person name="Pepin K.H."/>
            <person name="Qin X."/>
            <person name="Sutton G.G."/>
            <person name="Venter E."/>
            <person name="Walenz B.P."/>
            <person name="Wallis J.W."/>
            <person name="Worley K.C."/>
            <person name="Yang S.-P."/>
            <person name="Jones S.M."/>
            <person name="Marra M.A."/>
            <person name="Rocchi M."/>
            <person name="Schein J.E."/>
            <person name="Baertsch R."/>
            <person name="Clarke L."/>
            <person name="Csuros M."/>
            <person name="Glasscock J."/>
            <person name="Harris R.A."/>
            <person name="Havlak P."/>
            <person name="Jackson A.R."/>
            <person name="Jiang H."/>
            <person name="Liu Y."/>
            <person name="Messina D.N."/>
            <person name="Shen Y."/>
            <person name="Song H.X.-Z."/>
            <person name="Wylie T."/>
            <person name="Zhang L."/>
            <person name="Birney E."/>
            <person name="Han K."/>
            <person name="Konkel M.K."/>
            <person name="Lee J."/>
            <person name="Smit A.F.A."/>
            <person name="Ullmer B."/>
            <person name="Wang H."/>
            <person name="Xing J."/>
            <person name="Burhans R."/>
            <person name="Cheng Z."/>
            <person name="Karro J.E."/>
            <person name="Ma J."/>
            <person name="Raney B."/>
            <person name="She X."/>
            <person name="Cox M.J."/>
            <person name="Demuth J.P."/>
            <person name="Dumas L.J."/>
            <person name="Han S.-G."/>
            <person name="Hopkins J."/>
            <person name="Karimpour-Fard A."/>
            <person name="Kim Y.H."/>
            <person name="Pollack J.R."/>
            <person name="Vinar T."/>
            <person name="Addo-Quaye C."/>
            <person name="Degenhardt J."/>
            <person name="Denby A."/>
            <person name="Hubisz M.J."/>
            <person name="Indap A."/>
            <person name="Kosiol C."/>
            <person name="Lahn B.T."/>
            <person name="Lawson H.A."/>
            <person name="Marklein A."/>
            <person name="Nielsen R."/>
            <person name="Vallender E.J."/>
            <person name="Clark A.G."/>
            <person name="Ferguson B."/>
            <person name="Hernandez R.D."/>
            <person name="Hirani K."/>
            <person name="Kehrer-Sawatzki H."/>
            <person name="Kolb J."/>
            <person name="Patil S."/>
            <person name="Pu L.-L."/>
            <person name="Ren Y."/>
            <person name="Smith D.G."/>
            <person name="Wheeler D.A."/>
            <person name="Schenck I."/>
            <person name="Ball E.V."/>
            <person name="Chen R."/>
            <person name="Cooper D.N."/>
            <person name="Giardine B."/>
            <person name="Hsu F."/>
            <person name="Kent W.J."/>
            <person name="Lesk A."/>
            <person name="Nelson D.L."/>
            <person name="O'brien W.E."/>
            <person name="Pruefer K."/>
            <person name="Stenson P.D."/>
            <person name="Wallace J.C."/>
            <person name="Ke H."/>
            <person name="Liu X.-M."/>
            <person name="Wang P."/>
            <person name="Xiang A.P."/>
            <person name="Yang F."/>
            <person name="Barber G.P."/>
            <person name="Haussler D."/>
            <person name="Karolchik D."/>
            <person name="Kern A.D."/>
            <person name="Kuhn R.M."/>
            <person name="Smith K.E."/>
            <person name="Zwieg A.S."/>
        </authorList>
    </citation>
    <scope>NUCLEOTIDE SEQUENCE [LARGE SCALE GENOMIC DNA]</scope>
    <source>
        <strain evidence="4">17573</strain>
    </source>
</reference>
<dbReference type="InParanoid" id="A0A1D5RA07"/>
<evidence type="ECO:0000313" key="3">
    <source>
        <dbReference type="Ensembl" id="ENSMMUP00000057148.2"/>
    </source>
</evidence>
<accession>A0A1D5RA07</accession>
<evidence type="ECO:0000256" key="1">
    <source>
        <dbReference type="ARBA" id="ARBA00010090"/>
    </source>
</evidence>
<feature type="region of interest" description="Disordered" evidence="2">
    <location>
        <begin position="363"/>
        <end position="421"/>
    </location>
</feature>
<dbReference type="PANTHER" id="PTHR14096">
    <property type="entry name" value="APOLIPOPROTEIN L"/>
    <property type="match status" value="1"/>
</dbReference>
<dbReference type="GO" id="GO:0042157">
    <property type="term" value="P:lipoprotein metabolic process"/>
    <property type="evidence" value="ECO:0007669"/>
    <property type="project" value="InterPro"/>
</dbReference>
<reference evidence="3" key="2">
    <citation type="submission" date="2019-01" db="EMBL/GenBank/DDBJ databases">
        <authorList>
            <person name="Graves T."/>
            <person name="Eichler E.E."/>
            <person name="Wilson R.K."/>
        </authorList>
    </citation>
    <scope>NUCLEOTIDE SEQUENCE [LARGE SCALE GENOMIC DNA]</scope>
    <source>
        <strain evidence="3">17573</strain>
    </source>
</reference>
<evidence type="ECO:0000313" key="4">
    <source>
        <dbReference type="Proteomes" id="UP000006718"/>
    </source>
</evidence>
<dbReference type="InterPro" id="IPR008405">
    <property type="entry name" value="ApoL"/>
</dbReference>
<proteinExistence type="inferred from homology"/>
<dbReference type="GO" id="GO:0005576">
    <property type="term" value="C:extracellular region"/>
    <property type="evidence" value="ECO:0007669"/>
    <property type="project" value="InterPro"/>
</dbReference>
<keyword evidence="4" id="KW-1185">Reference proteome</keyword>
<organism evidence="3 4">
    <name type="scientific">Macaca mulatta</name>
    <name type="common">Rhesus macaque</name>
    <dbReference type="NCBI Taxonomy" id="9544"/>
    <lineage>
        <taxon>Eukaryota</taxon>
        <taxon>Metazoa</taxon>
        <taxon>Chordata</taxon>
        <taxon>Craniata</taxon>
        <taxon>Vertebrata</taxon>
        <taxon>Euteleostomi</taxon>
        <taxon>Mammalia</taxon>
        <taxon>Eutheria</taxon>
        <taxon>Euarchontoglires</taxon>
        <taxon>Primates</taxon>
        <taxon>Haplorrhini</taxon>
        <taxon>Catarrhini</taxon>
        <taxon>Cercopithecidae</taxon>
        <taxon>Cercopithecinae</taxon>
        <taxon>Macaca</taxon>
    </lineage>
</organism>
<comment type="similarity">
    <text evidence="1">Belongs to the apolipoprotein L family.</text>
</comment>
<dbReference type="Proteomes" id="UP000006718">
    <property type="component" value="Chromosome 10"/>
</dbReference>
<dbReference type="GO" id="GO:0008289">
    <property type="term" value="F:lipid binding"/>
    <property type="evidence" value="ECO:0000318"/>
    <property type="project" value="GO_Central"/>
</dbReference>
<dbReference type="Ensembl" id="ENSMMUT00000059235.2">
    <property type="protein sequence ID" value="ENSMMUP00000057148.2"/>
    <property type="gene ID" value="ENSMMUG00000048463.2"/>
</dbReference>
<dbReference type="GO" id="GO:0006869">
    <property type="term" value="P:lipid transport"/>
    <property type="evidence" value="ECO:0007669"/>
    <property type="project" value="InterPro"/>
</dbReference>
<protein>
    <submittedName>
        <fullName evidence="3">Apolipoprotein L5</fullName>
    </submittedName>
</protein>
<dbReference type="OMA" id="PLHKFEL"/>
<reference evidence="3" key="4">
    <citation type="submission" date="2025-09" db="UniProtKB">
        <authorList>
            <consortium name="Ensembl"/>
        </authorList>
    </citation>
    <scope>IDENTIFICATION</scope>
    <source>
        <strain evidence="3">17573</strain>
    </source>
</reference>
<name>A0A1D5RA07_MACMU</name>
<dbReference type="STRING" id="9544.ENSMMUP00000057148"/>